<evidence type="ECO:0000313" key="1">
    <source>
        <dbReference type="EMBL" id="KFA90459.1"/>
    </source>
</evidence>
<protein>
    <submittedName>
        <fullName evidence="1">Uncharacterized protein</fullName>
    </submittedName>
</protein>
<dbReference type="RefSeq" id="WP_052518731.1">
    <property type="nucleotide sequence ID" value="NZ_JPMI01000209.1"/>
</dbReference>
<dbReference type="InterPro" id="IPR038765">
    <property type="entry name" value="Papain-like_cys_pep_sf"/>
</dbReference>
<dbReference type="SUPFAM" id="SSF54001">
    <property type="entry name" value="Cysteine proteinases"/>
    <property type="match status" value="1"/>
</dbReference>
<gene>
    <name evidence="1" type="ORF">Q664_28110</name>
</gene>
<dbReference type="Proteomes" id="UP000028547">
    <property type="component" value="Unassembled WGS sequence"/>
</dbReference>
<dbReference type="EMBL" id="JPMI01000209">
    <property type="protein sequence ID" value="KFA90459.1"/>
    <property type="molecule type" value="Genomic_DNA"/>
</dbReference>
<name>A0A084SPS4_9BACT</name>
<proteinExistence type="predicted"/>
<comment type="caution">
    <text evidence="1">The sequence shown here is derived from an EMBL/GenBank/DDBJ whole genome shotgun (WGS) entry which is preliminary data.</text>
</comment>
<accession>A0A084SPS4</accession>
<sequence>MTALPRLDDATVCAYLARLGHPAVSVDLQGLSRLRKAHLLALPFHNLGLLANEGRESGVPSIEASVVGNIAGLGGTRLQLTPPFVALLRALGFDAWLTEEAVGAVRLPEGRFAVDVAPEESGPTGPGLGSIQAARRSEWAWVSVRGALYQRVAGGLTTTRPVVGWAAMAELLHSTFGLPEDLIARALQVLRRRMPDLLGEVVPPRAPLRFILSLAVTDRTDGVGALLRSVADTLERDRRPGDSVGVLLLDNGRTGQSGSALEAVLAEAWQRGLWVTRVEARNELGRLAPFQRCGLLPTPSSVPLPIGASRTLQACLLHEHLRTGALGLPFPGKGGGPVAVWMLDDDLSVQRLRETPEGFQVEPVGDLFSRAESLWLHHPEVSIVLGTCTGDPPIPGYATFHVQTRDLAGNLRMLADLSPEAPWTPRGSPRELPDYYYDHARGSSAHLQAVFSWTPPGRAPWTVREAFRTLCAAFTRVPHGQQVTRPLTHGPVGHLVPSRHRGGNALFFDLDALVAAPYPVLRGVDGVVTRRADTLWAHLIAREPLIRLVQADLDLMHGRRDGDGSSPLAEQQPDPLALRGFVEGQERGVVLARLLEREAAMETADAEREVAARRGLLARGQEGVRQVIAEARGVLAHPEAWWWREEGDAVSARACLDALTRLETLARAVDALEDPALPERLADFARHVVSSLPDWRSAWG</sequence>
<evidence type="ECO:0000313" key="2">
    <source>
        <dbReference type="Proteomes" id="UP000028547"/>
    </source>
</evidence>
<organism evidence="1 2">
    <name type="scientific">Archangium violaceum Cb vi76</name>
    <dbReference type="NCBI Taxonomy" id="1406225"/>
    <lineage>
        <taxon>Bacteria</taxon>
        <taxon>Pseudomonadati</taxon>
        <taxon>Myxococcota</taxon>
        <taxon>Myxococcia</taxon>
        <taxon>Myxococcales</taxon>
        <taxon>Cystobacterineae</taxon>
        <taxon>Archangiaceae</taxon>
        <taxon>Archangium</taxon>
    </lineage>
</organism>
<reference evidence="1 2" key="1">
    <citation type="submission" date="2014-07" db="EMBL/GenBank/DDBJ databases">
        <title>Draft Genome Sequence of Gephyronic Acid Producer, Cystobacter violaceus Strain Cb vi76.</title>
        <authorList>
            <person name="Stevens D.C."/>
            <person name="Young J."/>
            <person name="Carmichael R."/>
            <person name="Tan J."/>
            <person name="Taylor R.E."/>
        </authorList>
    </citation>
    <scope>NUCLEOTIDE SEQUENCE [LARGE SCALE GENOMIC DNA]</scope>
    <source>
        <strain evidence="1 2">Cb vi76</strain>
    </source>
</reference>
<dbReference type="Gene3D" id="3.30.2140.10">
    <property type="entry name" value="Arylamine N-acetyltransferase"/>
    <property type="match status" value="1"/>
</dbReference>
<dbReference type="AlphaFoldDB" id="A0A084SPS4"/>